<feature type="transmembrane region" description="Helical" evidence="1">
    <location>
        <begin position="83"/>
        <end position="102"/>
    </location>
</feature>
<protein>
    <submittedName>
        <fullName evidence="3">Uncharacterized protein</fullName>
    </submittedName>
</protein>
<evidence type="ECO:0000313" key="4">
    <source>
        <dbReference type="Proteomes" id="UP000823749"/>
    </source>
</evidence>
<dbReference type="AlphaFoldDB" id="A0AAV6LFA5"/>
<keyword evidence="1" id="KW-1133">Transmembrane helix</keyword>
<evidence type="ECO:0000313" key="3">
    <source>
        <dbReference type="EMBL" id="KAG5563359.1"/>
    </source>
</evidence>
<keyword evidence="1" id="KW-0472">Membrane</keyword>
<evidence type="ECO:0000256" key="1">
    <source>
        <dbReference type="SAM" id="Phobius"/>
    </source>
</evidence>
<reference evidence="3" key="1">
    <citation type="submission" date="2020-08" db="EMBL/GenBank/DDBJ databases">
        <title>Plant Genome Project.</title>
        <authorList>
            <person name="Zhang R.-G."/>
        </authorList>
    </citation>
    <scope>NUCLEOTIDE SEQUENCE</scope>
    <source>
        <strain evidence="3">WSP0</strain>
        <tissue evidence="3">Leaf</tissue>
    </source>
</reference>
<feature type="signal peptide" evidence="2">
    <location>
        <begin position="1"/>
        <end position="33"/>
    </location>
</feature>
<accession>A0AAV6LFA5</accession>
<feature type="chain" id="PRO_5043349827" evidence="2">
    <location>
        <begin position="34"/>
        <end position="127"/>
    </location>
</feature>
<keyword evidence="2" id="KW-0732">Signal</keyword>
<gene>
    <name evidence="3" type="ORF">RHGRI_005940</name>
</gene>
<sequence length="127" mass="14519">MRRFTQSQAVFLEATFVLLRSWLAFCFSSDSESYEMDAPYGFRFGRGFANRTPASPPAIGSNKRVLERYEPEHEMEMIKFMSILDYLLYLLVTIILLIDFSAPETSMKKHGRGCAKGMKKWGSGAKL</sequence>
<proteinExistence type="predicted"/>
<keyword evidence="4" id="KW-1185">Reference proteome</keyword>
<dbReference type="Proteomes" id="UP000823749">
    <property type="component" value="Chromosome 2"/>
</dbReference>
<dbReference type="EMBL" id="JACTNZ010000002">
    <property type="protein sequence ID" value="KAG5563359.1"/>
    <property type="molecule type" value="Genomic_DNA"/>
</dbReference>
<keyword evidence="1" id="KW-0812">Transmembrane</keyword>
<evidence type="ECO:0000256" key="2">
    <source>
        <dbReference type="SAM" id="SignalP"/>
    </source>
</evidence>
<comment type="caution">
    <text evidence="3">The sequence shown here is derived from an EMBL/GenBank/DDBJ whole genome shotgun (WGS) entry which is preliminary data.</text>
</comment>
<name>A0AAV6LFA5_9ERIC</name>
<organism evidence="3 4">
    <name type="scientific">Rhododendron griersonianum</name>
    <dbReference type="NCBI Taxonomy" id="479676"/>
    <lineage>
        <taxon>Eukaryota</taxon>
        <taxon>Viridiplantae</taxon>
        <taxon>Streptophyta</taxon>
        <taxon>Embryophyta</taxon>
        <taxon>Tracheophyta</taxon>
        <taxon>Spermatophyta</taxon>
        <taxon>Magnoliopsida</taxon>
        <taxon>eudicotyledons</taxon>
        <taxon>Gunneridae</taxon>
        <taxon>Pentapetalae</taxon>
        <taxon>asterids</taxon>
        <taxon>Ericales</taxon>
        <taxon>Ericaceae</taxon>
        <taxon>Ericoideae</taxon>
        <taxon>Rhodoreae</taxon>
        <taxon>Rhododendron</taxon>
    </lineage>
</organism>